<dbReference type="VEuPathDB" id="FungiDB:H257_05823"/>
<dbReference type="GeneID" id="20807819"/>
<dbReference type="AlphaFoldDB" id="W4GPJ9"/>
<reference evidence="1" key="1">
    <citation type="submission" date="2013-12" db="EMBL/GenBank/DDBJ databases">
        <title>The Genome Sequence of Aphanomyces astaci APO3.</title>
        <authorList>
            <consortium name="The Broad Institute Genomics Platform"/>
            <person name="Russ C."/>
            <person name="Tyler B."/>
            <person name="van West P."/>
            <person name="Dieguez-Uribeondo J."/>
            <person name="Young S.K."/>
            <person name="Zeng Q."/>
            <person name="Gargeya S."/>
            <person name="Fitzgerald M."/>
            <person name="Abouelleil A."/>
            <person name="Alvarado L."/>
            <person name="Chapman S.B."/>
            <person name="Gainer-Dewar J."/>
            <person name="Goldberg J."/>
            <person name="Griggs A."/>
            <person name="Gujja S."/>
            <person name="Hansen M."/>
            <person name="Howarth C."/>
            <person name="Imamovic A."/>
            <person name="Ireland A."/>
            <person name="Larimer J."/>
            <person name="McCowan C."/>
            <person name="Murphy C."/>
            <person name="Pearson M."/>
            <person name="Poon T.W."/>
            <person name="Priest M."/>
            <person name="Roberts A."/>
            <person name="Saif S."/>
            <person name="Shea T."/>
            <person name="Sykes S."/>
            <person name="Wortman J."/>
            <person name="Nusbaum C."/>
            <person name="Birren B."/>
        </authorList>
    </citation>
    <scope>NUCLEOTIDE SEQUENCE [LARGE SCALE GENOMIC DNA]</scope>
    <source>
        <strain evidence="1">APO3</strain>
    </source>
</reference>
<sequence length="106" mass="12163">MPPKKKANTLFVVKQAAEYVAIGQPYKAHEHQCPKETNQWIHLGRLLTFQKSYHWSRRSSALRNVRTTRDLRMVAHDESHIHAQVGMVTDMLDVAIVNQGESNGQE</sequence>
<dbReference type="RefSeq" id="XP_009829119.1">
    <property type="nucleotide sequence ID" value="XM_009830817.1"/>
</dbReference>
<gene>
    <name evidence="1" type="ORF">H257_05823</name>
</gene>
<organism evidence="1">
    <name type="scientific">Aphanomyces astaci</name>
    <name type="common">Crayfish plague agent</name>
    <dbReference type="NCBI Taxonomy" id="112090"/>
    <lineage>
        <taxon>Eukaryota</taxon>
        <taxon>Sar</taxon>
        <taxon>Stramenopiles</taxon>
        <taxon>Oomycota</taxon>
        <taxon>Saprolegniomycetes</taxon>
        <taxon>Saprolegniales</taxon>
        <taxon>Verrucalvaceae</taxon>
        <taxon>Aphanomyces</taxon>
    </lineage>
</organism>
<protein>
    <submittedName>
        <fullName evidence="1">Uncharacterized protein</fullName>
    </submittedName>
</protein>
<accession>W4GPJ9</accession>
<proteinExistence type="predicted"/>
<dbReference type="EMBL" id="KI913124">
    <property type="protein sequence ID" value="ETV81261.1"/>
    <property type="molecule type" value="Genomic_DNA"/>
</dbReference>
<evidence type="ECO:0000313" key="1">
    <source>
        <dbReference type="EMBL" id="ETV81261.1"/>
    </source>
</evidence>
<name>W4GPJ9_APHAT</name>